<feature type="non-terminal residue" evidence="1">
    <location>
        <position position="245"/>
    </location>
</feature>
<protein>
    <recommendedName>
        <fullName evidence="3">Teichoic acid transporter</fullName>
    </recommendedName>
</protein>
<evidence type="ECO:0008006" key="3">
    <source>
        <dbReference type="Google" id="ProtNLM"/>
    </source>
</evidence>
<accession>A0A943V227</accession>
<dbReference type="Proteomes" id="UP000727506">
    <property type="component" value="Unassembled WGS sequence"/>
</dbReference>
<dbReference type="AlphaFoldDB" id="A0A943V227"/>
<organism evidence="1 2">
    <name type="scientific">Slackia piriformis</name>
    <dbReference type="NCBI Taxonomy" id="626934"/>
    <lineage>
        <taxon>Bacteria</taxon>
        <taxon>Bacillati</taxon>
        <taxon>Actinomycetota</taxon>
        <taxon>Coriobacteriia</taxon>
        <taxon>Eggerthellales</taxon>
        <taxon>Eggerthellaceae</taxon>
        <taxon>Slackia</taxon>
    </lineage>
</organism>
<reference evidence="1" key="1">
    <citation type="submission" date="2021-02" db="EMBL/GenBank/DDBJ databases">
        <title>Infant gut strain persistence is associated with maternal origin, phylogeny, and functional potential including surface adhesion and iron acquisition.</title>
        <authorList>
            <person name="Lou Y.C."/>
        </authorList>
    </citation>
    <scope>NUCLEOTIDE SEQUENCE</scope>
    <source>
        <strain evidence="1">L2_039_000G1_dasL2_039_000G1_concoct_11</strain>
    </source>
</reference>
<sequence>MKFMKPSHKSASAGHETVRYLDGSGLARPFDPPKAVIAACVIAAACAAVIGGMAASKAIDQVLHGEERAAATVESNIARDISYDIPLMQDCMALDDASILARFQESGFLTYDLTGEGDSGIDVMKLPSDTNLMDAGIALGGGIGNMDAVAASKYLVGSWRFTVERVEGLSMRIRYADLRSADAAEAIDAAMASQGWVDNPAVSVESEGKDEVGNTYREGTLASDGGAYAWRVSVCPLADVYDIAG</sequence>
<dbReference type="EMBL" id="JAGZSV010000307">
    <property type="protein sequence ID" value="MBS6941781.1"/>
    <property type="molecule type" value="Genomic_DNA"/>
</dbReference>
<evidence type="ECO:0000313" key="2">
    <source>
        <dbReference type="Proteomes" id="UP000727506"/>
    </source>
</evidence>
<name>A0A943V227_9ACTN</name>
<gene>
    <name evidence="1" type="ORF">KH142_10035</name>
</gene>
<evidence type="ECO:0000313" key="1">
    <source>
        <dbReference type="EMBL" id="MBS6941781.1"/>
    </source>
</evidence>
<comment type="caution">
    <text evidence="1">The sequence shown here is derived from an EMBL/GenBank/DDBJ whole genome shotgun (WGS) entry which is preliminary data.</text>
</comment>
<proteinExistence type="predicted"/>